<evidence type="ECO:0000313" key="3">
    <source>
        <dbReference type="Proteomes" id="UP001233999"/>
    </source>
</evidence>
<evidence type="ECO:0000313" key="2">
    <source>
        <dbReference type="EMBL" id="KAJ9591276.1"/>
    </source>
</evidence>
<keyword evidence="1" id="KW-0812">Transmembrane</keyword>
<gene>
    <name evidence="2" type="ORF">L9F63_002179</name>
</gene>
<reference evidence="2" key="2">
    <citation type="submission" date="2023-05" db="EMBL/GenBank/DDBJ databases">
        <authorList>
            <person name="Fouks B."/>
        </authorList>
    </citation>
    <scope>NUCLEOTIDE SEQUENCE</scope>
    <source>
        <strain evidence="2">Stay&amp;Tobe</strain>
        <tissue evidence="2">Testes</tissue>
    </source>
</reference>
<feature type="non-terminal residue" evidence="2">
    <location>
        <position position="1"/>
    </location>
</feature>
<reference evidence="2" key="1">
    <citation type="journal article" date="2023" name="IScience">
        <title>Live-bearing cockroach genome reveals convergent evolutionary mechanisms linked to viviparity in insects and beyond.</title>
        <authorList>
            <person name="Fouks B."/>
            <person name="Harrison M.C."/>
            <person name="Mikhailova A.A."/>
            <person name="Marchal E."/>
            <person name="English S."/>
            <person name="Carruthers M."/>
            <person name="Jennings E.C."/>
            <person name="Chiamaka E.L."/>
            <person name="Frigard R.A."/>
            <person name="Pippel M."/>
            <person name="Attardo G.M."/>
            <person name="Benoit J.B."/>
            <person name="Bornberg-Bauer E."/>
            <person name="Tobe S.S."/>
        </authorList>
    </citation>
    <scope>NUCLEOTIDE SEQUENCE</scope>
    <source>
        <tissue evidence="2">Testes</tissue>
    </source>
</reference>
<proteinExistence type="predicted"/>
<comment type="caution">
    <text evidence="2">The sequence shown here is derived from an EMBL/GenBank/DDBJ whole genome shotgun (WGS) entry which is preliminary data.</text>
</comment>
<sequence>STIAASVLIPLIVIIAVAGVLVYSAKRYQWLQRIRQLRQRRYDEVRIGQEDDDDPPIE</sequence>
<keyword evidence="1" id="KW-1133">Transmembrane helix</keyword>
<protein>
    <submittedName>
        <fullName evidence="2">Uncharacterized protein</fullName>
    </submittedName>
</protein>
<dbReference type="Proteomes" id="UP001233999">
    <property type="component" value="Unassembled WGS sequence"/>
</dbReference>
<keyword evidence="3" id="KW-1185">Reference proteome</keyword>
<name>A0AAD8A2N1_DIPPU</name>
<dbReference type="AlphaFoldDB" id="A0AAD8A2N1"/>
<organism evidence="2 3">
    <name type="scientific">Diploptera punctata</name>
    <name type="common">Pacific beetle cockroach</name>
    <dbReference type="NCBI Taxonomy" id="6984"/>
    <lineage>
        <taxon>Eukaryota</taxon>
        <taxon>Metazoa</taxon>
        <taxon>Ecdysozoa</taxon>
        <taxon>Arthropoda</taxon>
        <taxon>Hexapoda</taxon>
        <taxon>Insecta</taxon>
        <taxon>Pterygota</taxon>
        <taxon>Neoptera</taxon>
        <taxon>Polyneoptera</taxon>
        <taxon>Dictyoptera</taxon>
        <taxon>Blattodea</taxon>
        <taxon>Blaberoidea</taxon>
        <taxon>Blaberidae</taxon>
        <taxon>Diplopterinae</taxon>
        <taxon>Diploptera</taxon>
    </lineage>
</organism>
<dbReference type="EMBL" id="JASPKZ010003877">
    <property type="protein sequence ID" value="KAJ9591276.1"/>
    <property type="molecule type" value="Genomic_DNA"/>
</dbReference>
<accession>A0AAD8A2N1</accession>
<evidence type="ECO:0000256" key="1">
    <source>
        <dbReference type="SAM" id="Phobius"/>
    </source>
</evidence>
<keyword evidence="1" id="KW-0472">Membrane</keyword>
<feature type="transmembrane region" description="Helical" evidence="1">
    <location>
        <begin position="6"/>
        <end position="25"/>
    </location>
</feature>